<name>A0A0N0GGT2_PSESX</name>
<keyword evidence="6 13" id="KW-0067">ATP-binding</keyword>
<dbReference type="GO" id="GO:0030253">
    <property type="term" value="P:protein secretion by the type I secretion system"/>
    <property type="evidence" value="ECO:0007669"/>
    <property type="project" value="InterPro"/>
</dbReference>
<accession>A0A0N0GGT2</accession>
<organism evidence="13 14">
    <name type="scientific">Pseudomonas syringae pv. cilantro</name>
    <dbReference type="NCBI Taxonomy" id="81035"/>
    <lineage>
        <taxon>Bacteria</taxon>
        <taxon>Pseudomonadati</taxon>
        <taxon>Pseudomonadota</taxon>
        <taxon>Gammaproteobacteria</taxon>
        <taxon>Pseudomonadales</taxon>
        <taxon>Pseudomonadaceae</taxon>
        <taxon>Pseudomonas</taxon>
        <taxon>Pseudomonas syringae</taxon>
    </lineage>
</organism>
<dbReference type="PATRIC" id="fig|81035.3.peg.996"/>
<feature type="transmembrane region" description="Helical" evidence="10">
    <location>
        <begin position="57"/>
        <end position="77"/>
    </location>
</feature>
<dbReference type="NCBIfam" id="TIGR01842">
    <property type="entry name" value="type_I_sec_PrtD"/>
    <property type="match status" value="1"/>
</dbReference>
<feature type="transmembrane region" description="Helical" evidence="10">
    <location>
        <begin position="157"/>
        <end position="175"/>
    </location>
</feature>
<evidence type="ECO:0000256" key="3">
    <source>
        <dbReference type="ARBA" id="ARBA00022475"/>
    </source>
</evidence>
<dbReference type="PROSITE" id="PS00211">
    <property type="entry name" value="ABC_TRANSPORTER_1"/>
    <property type="match status" value="1"/>
</dbReference>
<keyword evidence="2" id="KW-0813">Transport</keyword>
<dbReference type="InterPro" id="IPR047957">
    <property type="entry name" value="ABC_AprD-like_6TM"/>
</dbReference>
<sequence length="720" mass="77842">MSALPHSAQPPLYKALADYKSALIGVGCFTALINVLMLAPSIYMLQVYDRVLTSQNQTTLAMLTLMVVGFFAFIGLLEMIRSFVVIRIGSELEKRFNLRVYQAAFESNLHAGQRQAGQALGDLTFIRQFLTGPALFAFFDAPWFPIYLAVIFLFDPWLGLLASVGTVLLVALAYLNEWLTRKPLAEASGYSQQSAQLATRHLQQAEAIQAMGMLEALRRRWFSVHGRFLALQNRASDTGAVISSISKALRLCLQSLVLGLGALLVIRGDMTAGMMIAGSILMGRVLSPIDQLIAVWKQWSSARLAYGRLDQLLKTYAEPAPRMPLPAPRGQITAEQVSAAPPGRTSPTVQQVSFQLQAGEVLGVLGASGSGKSTLARVLVGVWPVLGGTVRLDGADMHRWDREALGPYIGYLPQDIELFSGTVAENIARFRDDDGAAVVAAARLAGVHELILRLPQGYDTRLSDDGGGLSGGQKQRVALARALYGEPRLVVLDEPNSNLDAAGEAALTQAIGELKARGCTVVLVTHRTPSLTQTDRLLVLSEGRMQAFGPTAQILQALSGQASQAQTAEQQPQPRPVPTGISMSRQYGAQNRQTYEPLSRQSLRRAGQGTRRAVFRPRRLDSDAGRGGQLFSLGKSGTAGSRHRRARDGGGLGQTQGRAVAGWRRGEQNSRQRRPAGKRRRTAVSPRSDAGRSRCAVVTRSIPNGVGESGPLAERARQPE</sequence>
<gene>
    <name evidence="13" type="ORF">ABJ99_0932</name>
</gene>
<comment type="subcellular location">
    <subcellularLocation>
        <location evidence="1">Cell membrane</location>
        <topology evidence="1">Multi-pass membrane protein</topology>
    </subcellularLocation>
</comment>
<dbReference type="CDD" id="cd18586">
    <property type="entry name" value="ABC_6TM_PrtD_like"/>
    <property type="match status" value="1"/>
</dbReference>
<keyword evidence="3" id="KW-1003">Cell membrane</keyword>
<dbReference type="SUPFAM" id="SSF52540">
    <property type="entry name" value="P-loop containing nucleoside triphosphate hydrolases"/>
    <property type="match status" value="1"/>
</dbReference>
<keyword evidence="5" id="KW-0547">Nucleotide-binding</keyword>
<evidence type="ECO:0000259" key="11">
    <source>
        <dbReference type="PROSITE" id="PS50893"/>
    </source>
</evidence>
<keyword evidence="7 10" id="KW-1133">Transmembrane helix</keyword>
<dbReference type="Gene3D" id="3.40.50.300">
    <property type="entry name" value="P-loop containing nucleotide triphosphate hydrolases"/>
    <property type="match status" value="1"/>
</dbReference>
<dbReference type="PROSITE" id="PS50893">
    <property type="entry name" value="ABC_TRANSPORTER_2"/>
    <property type="match status" value="1"/>
</dbReference>
<dbReference type="Proteomes" id="UP000037891">
    <property type="component" value="Unassembled WGS sequence"/>
</dbReference>
<dbReference type="Gene3D" id="1.20.1560.10">
    <property type="entry name" value="ABC transporter type 1, transmembrane domain"/>
    <property type="match status" value="1"/>
</dbReference>
<dbReference type="InterPro" id="IPR003593">
    <property type="entry name" value="AAA+_ATPase"/>
</dbReference>
<evidence type="ECO:0000256" key="1">
    <source>
        <dbReference type="ARBA" id="ARBA00004651"/>
    </source>
</evidence>
<evidence type="ECO:0000256" key="2">
    <source>
        <dbReference type="ARBA" id="ARBA00022448"/>
    </source>
</evidence>
<dbReference type="EMBL" id="LGLN01000032">
    <property type="protein sequence ID" value="KPC33791.1"/>
    <property type="molecule type" value="Genomic_DNA"/>
</dbReference>
<evidence type="ECO:0000256" key="4">
    <source>
        <dbReference type="ARBA" id="ARBA00022692"/>
    </source>
</evidence>
<evidence type="ECO:0000256" key="5">
    <source>
        <dbReference type="ARBA" id="ARBA00022741"/>
    </source>
</evidence>
<evidence type="ECO:0000313" key="14">
    <source>
        <dbReference type="Proteomes" id="UP000037891"/>
    </source>
</evidence>
<evidence type="ECO:0000256" key="9">
    <source>
        <dbReference type="SAM" id="MobiDB-lite"/>
    </source>
</evidence>
<dbReference type="PROSITE" id="PS50929">
    <property type="entry name" value="ABC_TM1F"/>
    <property type="match status" value="1"/>
</dbReference>
<dbReference type="GO" id="GO:0034040">
    <property type="term" value="F:ATPase-coupled lipid transmembrane transporter activity"/>
    <property type="evidence" value="ECO:0007669"/>
    <property type="project" value="TreeGrafter"/>
</dbReference>
<reference evidence="13 14" key="2">
    <citation type="submission" date="2015-10" db="EMBL/GenBank/DDBJ databases">
        <title>Comparative genomics and high-throughput reverse genetic screens identify a new phytobacterial MAMP and an Arabidopsis receptor required for immune elicitation.</title>
        <authorList>
            <person name="Mott G.A."/>
            <person name="Thakur S."/>
            <person name="Wang P.W."/>
            <person name="Desveaux D."/>
            <person name="Guttman D.S."/>
        </authorList>
    </citation>
    <scope>NUCLEOTIDE SEQUENCE [LARGE SCALE GENOMIC DNA]</scope>
    <source>
        <strain evidence="13 14">0788_9</strain>
    </source>
</reference>
<dbReference type="InterPro" id="IPR036640">
    <property type="entry name" value="ABC1_TM_sf"/>
</dbReference>
<feature type="compositionally biased region" description="Low complexity" evidence="9">
    <location>
        <begin position="559"/>
        <end position="568"/>
    </location>
</feature>
<dbReference type="InterPro" id="IPR017871">
    <property type="entry name" value="ABC_transporter-like_CS"/>
</dbReference>
<dbReference type="GO" id="GO:0016887">
    <property type="term" value="F:ATP hydrolysis activity"/>
    <property type="evidence" value="ECO:0007669"/>
    <property type="project" value="InterPro"/>
</dbReference>
<dbReference type="InterPro" id="IPR027417">
    <property type="entry name" value="P-loop_NTPase"/>
</dbReference>
<keyword evidence="4 10" id="KW-0812">Transmembrane</keyword>
<dbReference type="InterPro" id="IPR003439">
    <property type="entry name" value="ABC_transporter-like_ATP-bd"/>
</dbReference>
<dbReference type="AlphaFoldDB" id="A0A0N0GGT2"/>
<protein>
    <submittedName>
        <fullName evidence="13">ABC transporter ATP-binding protein</fullName>
    </submittedName>
</protein>
<evidence type="ECO:0000256" key="8">
    <source>
        <dbReference type="ARBA" id="ARBA00023136"/>
    </source>
</evidence>
<dbReference type="Pfam" id="PF00005">
    <property type="entry name" value="ABC_tran"/>
    <property type="match status" value="1"/>
</dbReference>
<feature type="compositionally biased region" description="Basic residues" evidence="9">
    <location>
        <begin position="671"/>
        <end position="682"/>
    </location>
</feature>
<dbReference type="PANTHER" id="PTHR24221">
    <property type="entry name" value="ATP-BINDING CASSETTE SUB-FAMILY B"/>
    <property type="match status" value="1"/>
</dbReference>
<comment type="caution">
    <text evidence="13">The sequence shown here is derived from an EMBL/GenBank/DDBJ whole genome shotgun (WGS) entry which is preliminary data.</text>
</comment>
<evidence type="ECO:0000259" key="12">
    <source>
        <dbReference type="PROSITE" id="PS50929"/>
    </source>
</evidence>
<reference evidence="13 14" key="1">
    <citation type="submission" date="2015-07" db="EMBL/GenBank/DDBJ databases">
        <authorList>
            <person name="Noorani M."/>
        </authorList>
    </citation>
    <scope>NUCLEOTIDE SEQUENCE [LARGE SCALE GENOMIC DNA]</scope>
    <source>
        <strain evidence="13 14">0788_9</strain>
    </source>
</reference>
<keyword evidence="8 10" id="KW-0472">Membrane</keyword>
<evidence type="ECO:0000313" key="13">
    <source>
        <dbReference type="EMBL" id="KPC33791.1"/>
    </source>
</evidence>
<dbReference type="PANTHER" id="PTHR24221:SF248">
    <property type="entry name" value="ABC TRANSPORTER TRANSMEMBRANE REGION"/>
    <property type="match status" value="1"/>
</dbReference>
<dbReference type="InterPro" id="IPR039421">
    <property type="entry name" value="Type_1_exporter"/>
</dbReference>
<dbReference type="GO" id="GO:0005524">
    <property type="term" value="F:ATP binding"/>
    <property type="evidence" value="ECO:0007669"/>
    <property type="project" value="UniProtKB-KW"/>
</dbReference>
<evidence type="ECO:0000256" key="7">
    <source>
        <dbReference type="ARBA" id="ARBA00022989"/>
    </source>
</evidence>
<evidence type="ECO:0000256" key="6">
    <source>
        <dbReference type="ARBA" id="ARBA00022840"/>
    </source>
</evidence>
<dbReference type="GO" id="GO:0005886">
    <property type="term" value="C:plasma membrane"/>
    <property type="evidence" value="ECO:0007669"/>
    <property type="project" value="UniProtKB-SubCell"/>
</dbReference>
<dbReference type="SMART" id="SM00382">
    <property type="entry name" value="AAA"/>
    <property type="match status" value="1"/>
</dbReference>
<feature type="compositionally biased region" description="Polar residues" evidence="9">
    <location>
        <begin position="581"/>
        <end position="601"/>
    </location>
</feature>
<evidence type="ECO:0000256" key="10">
    <source>
        <dbReference type="SAM" id="Phobius"/>
    </source>
</evidence>
<dbReference type="InterPro" id="IPR011527">
    <property type="entry name" value="ABC1_TM_dom"/>
</dbReference>
<dbReference type="FunFam" id="3.40.50.300:FF:001444">
    <property type="entry name" value="ABC transporter ATP-binding protein"/>
    <property type="match status" value="1"/>
</dbReference>
<dbReference type="Pfam" id="PF00664">
    <property type="entry name" value="ABC_membrane"/>
    <property type="match status" value="1"/>
</dbReference>
<dbReference type="GO" id="GO:0030256">
    <property type="term" value="C:type I protein secretion system complex"/>
    <property type="evidence" value="ECO:0007669"/>
    <property type="project" value="InterPro"/>
</dbReference>
<dbReference type="InterPro" id="IPR010128">
    <property type="entry name" value="ATPase_T1SS_PrtD-like"/>
</dbReference>
<proteinExistence type="predicted"/>
<feature type="domain" description="ABC transporter" evidence="11">
    <location>
        <begin position="332"/>
        <end position="567"/>
    </location>
</feature>
<feature type="domain" description="ABC transmembrane type-1" evidence="12">
    <location>
        <begin position="24"/>
        <end position="301"/>
    </location>
</feature>
<feature type="region of interest" description="Disordered" evidence="9">
    <location>
        <begin position="559"/>
        <end position="720"/>
    </location>
</feature>
<feature type="transmembrane region" description="Helical" evidence="10">
    <location>
        <begin position="129"/>
        <end position="151"/>
    </location>
</feature>
<dbReference type="GO" id="GO:0140359">
    <property type="term" value="F:ABC-type transporter activity"/>
    <property type="evidence" value="ECO:0007669"/>
    <property type="project" value="InterPro"/>
</dbReference>
<feature type="transmembrane region" description="Helical" evidence="10">
    <location>
        <begin position="21"/>
        <end position="45"/>
    </location>
</feature>
<dbReference type="SUPFAM" id="SSF90123">
    <property type="entry name" value="ABC transporter transmembrane region"/>
    <property type="match status" value="1"/>
</dbReference>
<dbReference type="FunFam" id="1.20.1560.10:FF:000109">
    <property type="entry name" value="Alkaline protease secretion ATP-binding protein aprD"/>
    <property type="match status" value="1"/>
</dbReference>